<gene>
    <name evidence="8" type="ORF">B4U80_02858</name>
</gene>
<evidence type="ECO:0000256" key="4">
    <source>
        <dbReference type="ARBA" id="ARBA00022679"/>
    </source>
</evidence>
<dbReference type="GO" id="GO:0005739">
    <property type="term" value="C:mitochondrion"/>
    <property type="evidence" value="ECO:0007669"/>
    <property type="project" value="TreeGrafter"/>
</dbReference>
<comment type="caution">
    <text evidence="8">The sequence shown here is derived from an EMBL/GenBank/DDBJ whole genome shotgun (WGS) entry which is preliminary data.</text>
</comment>
<dbReference type="STRING" id="299467.A0A443SL26"/>
<dbReference type="AlphaFoldDB" id="A0A443SL26"/>
<dbReference type="InterPro" id="IPR004839">
    <property type="entry name" value="Aminotransferase_I/II_large"/>
</dbReference>
<dbReference type="Gene3D" id="3.40.640.10">
    <property type="entry name" value="Type I PLP-dependent aspartate aminotransferase-like (Major domain)"/>
    <property type="match status" value="1"/>
</dbReference>
<comment type="similarity">
    <text evidence="2">Belongs to the class-I pyridoxal-phosphate-dependent aminotransferase family.</text>
</comment>
<evidence type="ECO:0000313" key="9">
    <source>
        <dbReference type="Proteomes" id="UP000288716"/>
    </source>
</evidence>
<dbReference type="CDD" id="cd00609">
    <property type="entry name" value="AAT_like"/>
    <property type="match status" value="1"/>
</dbReference>
<evidence type="ECO:0000313" key="8">
    <source>
        <dbReference type="EMBL" id="RWS28230.1"/>
    </source>
</evidence>
<organism evidence="8 9">
    <name type="scientific">Leptotrombidium deliense</name>
    <dbReference type="NCBI Taxonomy" id="299467"/>
    <lineage>
        <taxon>Eukaryota</taxon>
        <taxon>Metazoa</taxon>
        <taxon>Ecdysozoa</taxon>
        <taxon>Arthropoda</taxon>
        <taxon>Chelicerata</taxon>
        <taxon>Arachnida</taxon>
        <taxon>Acari</taxon>
        <taxon>Acariformes</taxon>
        <taxon>Trombidiformes</taxon>
        <taxon>Prostigmata</taxon>
        <taxon>Anystina</taxon>
        <taxon>Parasitengona</taxon>
        <taxon>Trombiculoidea</taxon>
        <taxon>Trombiculidae</taxon>
        <taxon>Leptotrombidium</taxon>
    </lineage>
</organism>
<keyword evidence="4" id="KW-0808">Transferase</keyword>
<dbReference type="GO" id="GO:0016212">
    <property type="term" value="F:kynurenine-oxoglutarate transaminase activity"/>
    <property type="evidence" value="ECO:0007669"/>
    <property type="project" value="TreeGrafter"/>
</dbReference>
<name>A0A443SL26_9ACAR</name>
<keyword evidence="3" id="KW-0032">Aminotransferase</keyword>
<evidence type="ECO:0000256" key="3">
    <source>
        <dbReference type="ARBA" id="ARBA00022576"/>
    </source>
</evidence>
<dbReference type="FunFam" id="3.40.640.10:FF:000024">
    <property type="entry name" value="Kynurenine--oxoglutarate transaminase 3"/>
    <property type="match status" value="1"/>
</dbReference>
<dbReference type="Gene3D" id="3.90.1150.10">
    <property type="entry name" value="Aspartate Aminotransferase, domain 1"/>
    <property type="match status" value="1"/>
</dbReference>
<dbReference type="VEuPathDB" id="VectorBase:LDEU003810"/>
<evidence type="ECO:0000256" key="5">
    <source>
        <dbReference type="ARBA" id="ARBA00022898"/>
    </source>
</evidence>
<evidence type="ECO:0000256" key="2">
    <source>
        <dbReference type="ARBA" id="ARBA00007441"/>
    </source>
</evidence>
<keyword evidence="5" id="KW-0663">Pyridoxal phosphate</keyword>
<evidence type="ECO:0000256" key="6">
    <source>
        <dbReference type="ARBA" id="ARBA00024016"/>
    </source>
</evidence>
<keyword evidence="9" id="KW-1185">Reference proteome</keyword>
<dbReference type="Pfam" id="PF00155">
    <property type="entry name" value="Aminotran_1_2"/>
    <property type="match status" value="1"/>
</dbReference>
<comment type="cofactor">
    <cofactor evidence="1">
        <name>pyridoxal 5'-phosphate</name>
        <dbReference type="ChEBI" id="CHEBI:597326"/>
    </cofactor>
</comment>
<proteinExistence type="inferred from homology"/>
<reference evidence="8 9" key="1">
    <citation type="journal article" date="2018" name="Gigascience">
        <title>Genomes of trombidid mites reveal novel predicted allergens and laterally-transferred genes associated with secondary metabolism.</title>
        <authorList>
            <person name="Dong X."/>
            <person name="Chaisiri K."/>
            <person name="Xia D."/>
            <person name="Armstrong S.D."/>
            <person name="Fang Y."/>
            <person name="Donnelly M.J."/>
            <person name="Kadowaki T."/>
            <person name="McGarry J.W."/>
            <person name="Darby A.C."/>
            <person name="Makepeace B.L."/>
        </authorList>
    </citation>
    <scope>NUCLEOTIDE SEQUENCE [LARGE SCALE GENOMIC DNA]</scope>
    <source>
        <strain evidence="8">UoL-UT</strain>
    </source>
</reference>
<dbReference type="InterPro" id="IPR015422">
    <property type="entry name" value="PyrdxlP-dep_Trfase_small"/>
</dbReference>
<dbReference type="Proteomes" id="UP000288716">
    <property type="component" value="Unassembled WGS sequence"/>
</dbReference>
<dbReference type="InterPro" id="IPR015421">
    <property type="entry name" value="PyrdxlP-dep_Trfase_major"/>
</dbReference>
<protein>
    <submittedName>
        <fullName evidence="8">Kynurenine--oxoglutarate transaminase 3-like protein</fullName>
    </submittedName>
</protein>
<dbReference type="SUPFAM" id="SSF53383">
    <property type="entry name" value="PLP-dependent transferases"/>
    <property type="match status" value="1"/>
</dbReference>
<dbReference type="InterPro" id="IPR015424">
    <property type="entry name" value="PyrdxlP-dep_Trfase"/>
</dbReference>
<accession>A0A443SL26</accession>
<dbReference type="OrthoDB" id="6500941at2759"/>
<feature type="domain" description="Aminotransferase class I/classII large" evidence="7">
    <location>
        <begin position="4"/>
        <end position="323"/>
    </location>
</feature>
<comment type="pathway">
    <text evidence="6">Amino-acid degradation; L-kynurenine degradation; kynurenate from L-kynurenine: step 1/2.</text>
</comment>
<dbReference type="EMBL" id="NCKV01001498">
    <property type="protein sequence ID" value="RWS28230.1"/>
    <property type="molecule type" value="Genomic_DNA"/>
</dbReference>
<feature type="non-terminal residue" evidence="8">
    <location>
        <position position="1"/>
    </location>
</feature>
<dbReference type="PANTHER" id="PTHR43807">
    <property type="entry name" value="FI04487P"/>
    <property type="match status" value="1"/>
</dbReference>
<dbReference type="FunFam" id="3.90.1150.10:FF:000141">
    <property type="entry name" value="Kynurenine--oxoglutarate transaminase 1"/>
    <property type="match status" value="1"/>
</dbReference>
<dbReference type="InterPro" id="IPR051326">
    <property type="entry name" value="Kynurenine-oxoglutarate_AT"/>
</dbReference>
<sequence>ITQHKVDAEKEILITVGAHEALHCAILGHVNPGDEVIIIEPFYDSYPTMVKLAKGIPVYVPLRLKNGYSSRNFKLDAKELESKFTSKTKMIIVNTPHNPTGKVFTYEELNMIAKLSKKYNTLVLMDETYEWMLFDNLKHIRMNTLPGMWQRTITIGSSGKTFSATGWKIGYAYGPEKFIEAMFLMHLNIDASCATPLQEALAVVLETEVARLNQQSSYFLQVSALLQRKRDRLVKLFKKVNINGVIPDAGFFFLADYSKLAKQVNYSSETGRTEDVKFSKWLSKNKKLLPTPASSLYSIQHEYLAEKWIRLSFARSDETLDEVEEIINEFSESLAE</sequence>
<dbReference type="GO" id="GO:0030170">
    <property type="term" value="F:pyridoxal phosphate binding"/>
    <property type="evidence" value="ECO:0007669"/>
    <property type="project" value="InterPro"/>
</dbReference>
<dbReference type="PANTHER" id="PTHR43807:SF20">
    <property type="entry name" value="FI04487P"/>
    <property type="match status" value="1"/>
</dbReference>
<evidence type="ECO:0000259" key="7">
    <source>
        <dbReference type="Pfam" id="PF00155"/>
    </source>
</evidence>
<evidence type="ECO:0000256" key="1">
    <source>
        <dbReference type="ARBA" id="ARBA00001933"/>
    </source>
</evidence>